<organism evidence="3 4">
    <name type="scientific">Salix koriyanagi</name>
    <dbReference type="NCBI Taxonomy" id="2511006"/>
    <lineage>
        <taxon>Eukaryota</taxon>
        <taxon>Viridiplantae</taxon>
        <taxon>Streptophyta</taxon>
        <taxon>Embryophyta</taxon>
        <taxon>Tracheophyta</taxon>
        <taxon>Spermatophyta</taxon>
        <taxon>Magnoliopsida</taxon>
        <taxon>eudicotyledons</taxon>
        <taxon>Gunneridae</taxon>
        <taxon>Pentapetalae</taxon>
        <taxon>rosids</taxon>
        <taxon>fabids</taxon>
        <taxon>Malpighiales</taxon>
        <taxon>Salicaceae</taxon>
        <taxon>Saliceae</taxon>
        <taxon>Salix</taxon>
    </lineage>
</organism>
<name>A0A9Q0QM54_9ROSI</name>
<dbReference type="InterPro" id="IPR050425">
    <property type="entry name" value="NAD(P)_dehydrat-like"/>
</dbReference>
<accession>A0A9Q0QM54</accession>
<keyword evidence="1" id="KW-0521">NADP</keyword>
<proteinExistence type="predicted"/>
<dbReference type="PANTHER" id="PTHR10366">
    <property type="entry name" value="NAD DEPENDENT EPIMERASE/DEHYDRATASE"/>
    <property type="match status" value="1"/>
</dbReference>
<dbReference type="EMBL" id="JAPFFM010000015">
    <property type="protein sequence ID" value="KAJ6708554.1"/>
    <property type="molecule type" value="Genomic_DNA"/>
</dbReference>
<reference evidence="3" key="2">
    <citation type="journal article" date="2023" name="Int. J. Mol. Sci.">
        <title>De Novo Assembly and Annotation of 11 Diverse Shrub Willow (Salix) Genomes Reveals Novel Gene Organization in Sex-Linked Regions.</title>
        <authorList>
            <person name="Hyden B."/>
            <person name="Feng K."/>
            <person name="Yates T.B."/>
            <person name="Jawdy S."/>
            <person name="Cereghino C."/>
            <person name="Smart L.B."/>
            <person name="Muchero W."/>
        </authorList>
    </citation>
    <scope>NUCLEOTIDE SEQUENCE</scope>
    <source>
        <tissue evidence="3">Shoot tip</tissue>
    </source>
</reference>
<dbReference type="PANTHER" id="PTHR10366:SF776">
    <property type="entry name" value="NAD(P)-BINDING ROSSMANN-FOLD SUPERFAMILY PROTEIN"/>
    <property type="match status" value="1"/>
</dbReference>
<dbReference type="AlphaFoldDB" id="A0A9Q0QM54"/>
<comment type="caution">
    <text evidence="3">The sequence shown here is derived from an EMBL/GenBank/DDBJ whole genome shotgun (WGS) entry which is preliminary data.</text>
</comment>
<dbReference type="SUPFAM" id="SSF51735">
    <property type="entry name" value="NAD(P)-binding Rossmann-fold domains"/>
    <property type="match status" value="1"/>
</dbReference>
<reference evidence="3" key="1">
    <citation type="submission" date="2022-11" db="EMBL/GenBank/DDBJ databases">
        <authorList>
            <person name="Hyden B.L."/>
            <person name="Feng K."/>
            <person name="Yates T."/>
            <person name="Jawdy S."/>
            <person name="Smart L.B."/>
            <person name="Muchero W."/>
        </authorList>
    </citation>
    <scope>NUCLEOTIDE SEQUENCE</scope>
    <source>
        <tissue evidence="3">Shoot tip</tissue>
    </source>
</reference>
<evidence type="ECO:0000313" key="3">
    <source>
        <dbReference type="EMBL" id="KAJ6708554.1"/>
    </source>
</evidence>
<keyword evidence="4" id="KW-1185">Reference proteome</keyword>
<keyword evidence="2" id="KW-0560">Oxidoreductase</keyword>
<protein>
    <submittedName>
        <fullName evidence="3">Uncharacterized protein</fullName>
    </submittedName>
</protein>
<evidence type="ECO:0000313" key="4">
    <source>
        <dbReference type="Proteomes" id="UP001151752"/>
    </source>
</evidence>
<evidence type="ECO:0000256" key="1">
    <source>
        <dbReference type="ARBA" id="ARBA00022857"/>
    </source>
</evidence>
<dbReference type="GO" id="GO:0016616">
    <property type="term" value="F:oxidoreductase activity, acting on the CH-OH group of donors, NAD or NADP as acceptor"/>
    <property type="evidence" value="ECO:0007669"/>
    <property type="project" value="TreeGrafter"/>
</dbReference>
<sequence>MAMRRHSKISLDRGSELLEERIRFCDGRCRPNPIRNFSADQICKAIEDYREIHPIQIQIDFQWKRGVLDGRLVFIKVYASGGQEVYRDIVVSTQQRTCRHLDEFQVPNSDEKYAHLKKLDKATENLKLFKADLLDYSSLCSATEGCRGVFLRIEPAVEGTLNVLTACAEAKGVIIVSCGSAVARNSNWDRVMDETRWSDKEPCRTAEVNSSGS</sequence>
<dbReference type="Proteomes" id="UP001151752">
    <property type="component" value="Chromosome 2"/>
</dbReference>
<dbReference type="InterPro" id="IPR036291">
    <property type="entry name" value="NAD(P)-bd_dom_sf"/>
</dbReference>
<gene>
    <name evidence="3" type="ORF">OIU74_009798</name>
</gene>
<dbReference type="Gene3D" id="3.40.50.720">
    <property type="entry name" value="NAD(P)-binding Rossmann-like Domain"/>
    <property type="match status" value="1"/>
</dbReference>
<evidence type="ECO:0000256" key="2">
    <source>
        <dbReference type="ARBA" id="ARBA00023002"/>
    </source>
</evidence>